<gene>
    <name evidence="2" type="ORF">CTEN210_16737</name>
</gene>
<evidence type="ECO:0000313" key="3">
    <source>
        <dbReference type="Proteomes" id="UP001054902"/>
    </source>
</evidence>
<dbReference type="EMBL" id="BLLK01000069">
    <property type="protein sequence ID" value="GFH60261.1"/>
    <property type="molecule type" value="Genomic_DNA"/>
</dbReference>
<accession>A0AAD3DBJ5</accession>
<organism evidence="2 3">
    <name type="scientific">Chaetoceros tenuissimus</name>
    <dbReference type="NCBI Taxonomy" id="426638"/>
    <lineage>
        <taxon>Eukaryota</taxon>
        <taxon>Sar</taxon>
        <taxon>Stramenopiles</taxon>
        <taxon>Ochrophyta</taxon>
        <taxon>Bacillariophyta</taxon>
        <taxon>Coscinodiscophyceae</taxon>
        <taxon>Chaetocerotophycidae</taxon>
        <taxon>Chaetocerotales</taxon>
        <taxon>Chaetocerotaceae</taxon>
        <taxon>Chaetoceros</taxon>
    </lineage>
</organism>
<comment type="caution">
    <text evidence="2">The sequence shown here is derived from an EMBL/GenBank/DDBJ whole genome shotgun (WGS) entry which is preliminary data.</text>
</comment>
<dbReference type="Pfam" id="PF25805">
    <property type="entry name" value="IQUB"/>
    <property type="match status" value="1"/>
</dbReference>
<reference evidence="2 3" key="1">
    <citation type="journal article" date="2021" name="Sci. Rep.">
        <title>The genome of the diatom Chaetoceros tenuissimus carries an ancient integrated fragment of an extant virus.</title>
        <authorList>
            <person name="Hongo Y."/>
            <person name="Kimura K."/>
            <person name="Takaki Y."/>
            <person name="Yoshida Y."/>
            <person name="Baba S."/>
            <person name="Kobayashi G."/>
            <person name="Nagasaki K."/>
            <person name="Hano T."/>
            <person name="Tomaru Y."/>
        </authorList>
    </citation>
    <scope>NUCLEOTIDE SEQUENCE [LARGE SCALE GENOMIC DNA]</scope>
    <source>
        <strain evidence="2 3">NIES-3715</strain>
    </source>
</reference>
<dbReference type="Proteomes" id="UP001054902">
    <property type="component" value="Unassembled WGS sequence"/>
</dbReference>
<dbReference type="AlphaFoldDB" id="A0AAD3DBJ5"/>
<keyword evidence="3" id="KW-1185">Reference proteome</keyword>
<evidence type="ECO:0000259" key="1">
    <source>
        <dbReference type="Pfam" id="PF25805"/>
    </source>
</evidence>
<sequence length="247" mass="28739">MKNEHFVMLPLPAGHFHSTACQTPLSFSTTKSCEVDGESVNALPQPKARDDKENISKRLQTKTTSMKDIQAARNEILRWRTARLQEINESEYEDHTKLLQKEMIHHRELKLLQKVDAMEKEYALGTRKRKIDSHLQKLSCDQVWQLQSGPCLIESQTTIYRQKLAKMYQSLEDYRSQKARQRIVVLNDAELLLTTINGSQDVVDLLKRERDMLERNMSKCLSGLRERMLNLCLRIVEQETGKISQNL</sequence>
<dbReference type="PANTHER" id="PTHR21074">
    <property type="entry name" value="IQ AND UBIQUITIN-LIKE DOMAIN-CONTAINING PROTEIN"/>
    <property type="match status" value="1"/>
</dbReference>
<dbReference type="InterPro" id="IPR037695">
    <property type="entry name" value="IQUB"/>
</dbReference>
<proteinExistence type="predicted"/>
<evidence type="ECO:0000313" key="2">
    <source>
        <dbReference type="EMBL" id="GFH60261.1"/>
    </source>
</evidence>
<name>A0AAD3DBJ5_9STRA</name>
<dbReference type="PANTHER" id="PTHR21074:SF0">
    <property type="entry name" value="IQ AND UBIQUITIN-LIKE DOMAIN-CONTAINING PROTEIN"/>
    <property type="match status" value="1"/>
</dbReference>
<feature type="domain" description="IQ motif and ubiquitin-like" evidence="1">
    <location>
        <begin position="127"/>
        <end position="238"/>
    </location>
</feature>
<dbReference type="InterPro" id="IPR057887">
    <property type="entry name" value="IQUB_helical"/>
</dbReference>
<protein>
    <recommendedName>
        <fullName evidence="1">IQ motif and ubiquitin-like domain-containing protein</fullName>
    </recommendedName>
</protein>